<keyword evidence="2" id="KW-1185">Reference proteome</keyword>
<organism evidence="1 2">
    <name type="scientific">Anaerocellum danielii</name>
    <dbReference type="NCBI Taxonomy" id="1387557"/>
    <lineage>
        <taxon>Bacteria</taxon>
        <taxon>Bacillati</taxon>
        <taxon>Bacillota</taxon>
        <taxon>Bacillota incertae sedis</taxon>
        <taxon>Caldicellulosiruptorales</taxon>
        <taxon>Caldicellulosiruptoraceae</taxon>
        <taxon>Anaerocellum</taxon>
    </lineage>
</organism>
<evidence type="ECO:0000313" key="1">
    <source>
        <dbReference type="EMBL" id="WPX08520.1"/>
    </source>
</evidence>
<gene>
    <name evidence="1" type="ORF">SOJ16_002413</name>
</gene>
<name>A0ABZ0U2R0_9FIRM</name>
<proteinExistence type="predicted"/>
<dbReference type="RefSeq" id="WP_045175788.1">
    <property type="nucleotide sequence ID" value="NZ_CP139957.1"/>
</dbReference>
<sequence length="77" mass="8998">MGEFISNVQQIIQQYYQEAEEKGKLKGYEEGIQEGIQRKAIEIAEKMIIKGYSDDQIQELTGLDIEKIKELRIKHKN</sequence>
<accession>A0ABZ0U2R0</accession>
<dbReference type="Proteomes" id="UP001322744">
    <property type="component" value="Chromosome"/>
</dbReference>
<dbReference type="EMBL" id="CP139957">
    <property type="protein sequence ID" value="WPX08520.1"/>
    <property type="molecule type" value="Genomic_DNA"/>
</dbReference>
<protein>
    <recommendedName>
        <fullName evidence="3">Transposase</fullName>
    </recommendedName>
</protein>
<evidence type="ECO:0000313" key="2">
    <source>
        <dbReference type="Proteomes" id="UP001322744"/>
    </source>
</evidence>
<evidence type="ECO:0008006" key="3">
    <source>
        <dbReference type="Google" id="ProtNLM"/>
    </source>
</evidence>
<reference evidence="1 2" key="1">
    <citation type="submission" date="2023-12" db="EMBL/GenBank/DDBJ databases">
        <authorList>
            <person name="Manesh M.J.H."/>
            <person name="Bing R.G."/>
            <person name="Willard D.J."/>
            <person name="Kelly R.M."/>
        </authorList>
    </citation>
    <scope>NUCLEOTIDE SEQUENCE [LARGE SCALE GENOMIC DNA]</scope>
    <source>
        <strain evidence="1 2">DSM 8977</strain>
    </source>
</reference>